<dbReference type="GO" id="GO:0004672">
    <property type="term" value="F:protein kinase activity"/>
    <property type="evidence" value="ECO:0007669"/>
    <property type="project" value="InterPro"/>
</dbReference>
<dbReference type="Pfam" id="PF07714">
    <property type="entry name" value="PK_Tyr_Ser-Thr"/>
    <property type="match status" value="1"/>
</dbReference>
<evidence type="ECO:0000313" key="3">
    <source>
        <dbReference type="EMBL" id="CAE7921909.1"/>
    </source>
</evidence>
<dbReference type="InterPro" id="IPR017441">
    <property type="entry name" value="Protein_kinase_ATP_BS"/>
</dbReference>
<dbReference type="PROSITE" id="PS00107">
    <property type="entry name" value="PROTEIN_KINASE_ATP"/>
    <property type="match status" value="1"/>
</dbReference>
<dbReference type="Proteomes" id="UP000601435">
    <property type="component" value="Unassembled WGS sequence"/>
</dbReference>
<feature type="domain" description="Serine-threonine/tyrosine-protein kinase catalytic" evidence="2">
    <location>
        <begin position="27"/>
        <end position="138"/>
    </location>
</feature>
<dbReference type="AlphaFoldDB" id="A0A813BWY1"/>
<accession>A0A813BWY1</accession>
<dbReference type="SUPFAM" id="SSF56112">
    <property type="entry name" value="Protein kinase-like (PK-like)"/>
    <property type="match status" value="1"/>
</dbReference>
<dbReference type="EMBL" id="CAJNJA010078212">
    <property type="protein sequence ID" value="CAE7921909.1"/>
    <property type="molecule type" value="Genomic_DNA"/>
</dbReference>
<name>A0A813BWY1_9DINO</name>
<sequence>MPEICSAIESLRSVAGPKLELCYELRWLGGGLFGGVFEATLQDGCKVAVKVPSHSSGPHSPEQNLRQLVEDARAASALSHPNLIQLLGWTQMPVPALVWELLPGSLPMALAAIASRSSALDPTQLMSQVQSASAYCSKQLHALWDSPPVEARLDANDNLVLTDCFMRPSEHDGNLASLPPPLRCGGAARGLLLKQLGRKTVSMSVNLHVTAHHLLCLELAVQGSTSEALAAGRACPEEGVMQLHDGEIRGLVSRLFRWGSNLAKGLLFGKLKMKEFLTGPKPSISWLEWGMQECTRWAEDFFDYLPHQVATQLLSPWGGRLL</sequence>
<evidence type="ECO:0000313" key="4">
    <source>
        <dbReference type="Proteomes" id="UP000601435"/>
    </source>
</evidence>
<dbReference type="InterPro" id="IPR011009">
    <property type="entry name" value="Kinase-like_dom_sf"/>
</dbReference>
<comment type="caution">
    <text evidence="3">The sequence shown here is derived from an EMBL/GenBank/DDBJ whole genome shotgun (WGS) entry which is preliminary data.</text>
</comment>
<keyword evidence="1" id="KW-0547">Nucleotide-binding</keyword>
<proteinExistence type="predicted"/>
<feature type="binding site" evidence="1">
    <location>
        <position position="50"/>
    </location>
    <ligand>
        <name>ATP</name>
        <dbReference type="ChEBI" id="CHEBI:30616"/>
    </ligand>
</feature>
<evidence type="ECO:0000259" key="2">
    <source>
        <dbReference type="Pfam" id="PF07714"/>
    </source>
</evidence>
<dbReference type="Gene3D" id="3.30.200.20">
    <property type="entry name" value="Phosphorylase Kinase, domain 1"/>
    <property type="match status" value="1"/>
</dbReference>
<keyword evidence="1" id="KW-0067">ATP-binding</keyword>
<dbReference type="InterPro" id="IPR001245">
    <property type="entry name" value="Ser-Thr/Tyr_kinase_cat_dom"/>
</dbReference>
<gene>
    <name evidence="3" type="primary">LECRK53</name>
    <name evidence="3" type="ORF">SNEC2469_LOCUS31811</name>
</gene>
<dbReference type="OrthoDB" id="4062651at2759"/>
<organism evidence="3 4">
    <name type="scientific">Symbiodinium necroappetens</name>
    <dbReference type="NCBI Taxonomy" id="1628268"/>
    <lineage>
        <taxon>Eukaryota</taxon>
        <taxon>Sar</taxon>
        <taxon>Alveolata</taxon>
        <taxon>Dinophyceae</taxon>
        <taxon>Suessiales</taxon>
        <taxon>Symbiodiniaceae</taxon>
        <taxon>Symbiodinium</taxon>
    </lineage>
</organism>
<protein>
    <submittedName>
        <fullName evidence="3">LECRK53 protein</fullName>
    </submittedName>
</protein>
<keyword evidence="4" id="KW-1185">Reference proteome</keyword>
<dbReference type="GO" id="GO:0005524">
    <property type="term" value="F:ATP binding"/>
    <property type="evidence" value="ECO:0007669"/>
    <property type="project" value="UniProtKB-UniRule"/>
</dbReference>
<evidence type="ECO:0000256" key="1">
    <source>
        <dbReference type="PROSITE-ProRule" id="PRU10141"/>
    </source>
</evidence>
<reference evidence="3" key="1">
    <citation type="submission" date="2021-02" db="EMBL/GenBank/DDBJ databases">
        <authorList>
            <person name="Dougan E. K."/>
            <person name="Rhodes N."/>
            <person name="Thang M."/>
            <person name="Chan C."/>
        </authorList>
    </citation>
    <scope>NUCLEOTIDE SEQUENCE</scope>
</reference>